<comment type="caution">
    <text evidence="1">The sequence shown here is derived from an EMBL/GenBank/DDBJ whole genome shotgun (WGS) entry which is preliminary data.</text>
</comment>
<proteinExistence type="predicted"/>
<protein>
    <submittedName>
        <fullName evidence="1">Uncharacterized protein</fullName>
    </submittedName>
</protein>
<evidence type="ECO:0000313" key="1">
    <source>
        <dbReference type="EMBL" id="MBA9079080.1"/>
    </source>
</evidence>
<accession>A0A839GK94</accession>
<dbReference type="AlphaFoldDB" id="A0A839GK94"/>
<evidence type="ECO:0000313" key="2">
    <source>
        <dbReference type="Proteomes" id="UP000563094"/>
    </source>
</evidence>
<keyword evidence="2" id="KW-1185">Reference proteome</keyword>
<organism evidence="1 2">
    <name type="scientific">Rufibacter quisquiliarum</name>
    <dbReference type="NCBI Taxonomy" id="1549639"/>
    <lineage>
        <taxon>Bacteria</taxon>
        <taxon>Pseudomonadati</taxon>
        <taxon>Bacteroidota</taxon>
        <taxon>Cytophagia</taxon>
        <taxon>Cytophagales</taxon>
        <taxon>Hymenobacteraceae</taxon>
        <taxon>Rufibacter</taxon>
    </lineage>
</organism>
<name>A0A839GK94_9BACT</name>
<reference evidence="1 2" key="1">
    <citation type="submission" date="2020-08" db="EMBL/GenBank/DDBJ databases">
        <title>Genomic Encyclopedia of Type Strains, Phase IV (KMG-IV): sequencing the most valuable type-strain genomes for metagenomic binning, comparative biology and taxonomic classification.</title>
        <authorList>
            <person name="Goeker M."/>
        </authorList>
    </citation>
    <scope>NUCLEOTIDE SEQUENCE [LARGE SCALE GENOMIC DNA]</scope>
    <source>
        <strain evidence="1 2">DSM 29854</strain>
    </source>
</reference>
<sequence length="32" mass="3839">MYKANDNSNVLLRFTPIYILQIKKVNNYGYMI</sequence>
<gene>
    <name evidence="1" type="ORF">FHS90_003815</name>
</gene>
<dbReference type="Proteomes" id="UP000563094">
    <property type="component" value="Unassembled WGS sequence"/>
</dbReference>
<dbReference type="EMBL" id="JACJIQ010000018">
    <property type="protein sequence ID" value="MBA9079080.1"/>
    <property type="molecule type" value="Genomic_DNA"/>
</dbReference>